<evidence type="ECO:0000256" key="7">
    <source>
        <dbReference type="ARBA" id="ARBA00022832"/>
    </source>
</evidence>
<evidence type="ECO:0000256" key="8">
    <source>
        <dbReference type="ARBA" id="ARBA00022989"/>
    </source>
</evidence>
<dbReference type="SMR" id="A0A843WVT5"/>
<dbReference type="Pfam" id="PF01151">
    <property type="entry name" value="ELO"/>
    <property type="match status" value="1"/>
</dbReference>
<evidence type="ECO:0000256" key="13">
    <source>
        <dbReference type="SAM" id="Phobius"/>
    </source>
</evidence>
<evidence type="ECO:0000256" key="3">
    <source>
        <dbReference type="ARBA" id="ARBA00012307"/>
    </source>
</evidence>
<feature type="transmembrane region" description="Helical" evidence="13">
    <location>
        <begin position="250"/>
        <end position="267"/>
    </location>
</feature>
<feature type="transmembrane region" description="Helical" evidence="13">
    <location>
        <begin position="122"/>
        <end position="145"/>
    </location>
</feature>
<keyword evidence="11" id="KW-0275">Fatty acid biosynthesis</keyword>
<evidence type="ECO:0000256" key="4">
    <source>
        <dbReference type="ARBA" id="ARBA00022516"/>
    </source>
</evidence>
<dbReference type="InterPro" id="IPR002076">
    <property type="entry name" value="ELO_fam"/>
</dbReference>
<dbReference type="GO" id="GO:0005789">
    <property type="term" value="C:endoplasmic reticulum membrane"/>
    <property type="evidence" value="ECO:0007669"/>
    <property type="project" value="TreeGrafter"/>
</dbReference>
<comment type="caution">
    <text evidence="14">The sequence shown here is derived from an EMBL/GenBank/DDBJ whole genome shotgun (WGS) entry which is preliminary data.</text>
</comment>
<comment type="catalytic activity">
    <reaction evidence="12">
        <text>a very-long-chain acyl-CoA + malonyl-CoA + H(+) = a very-long-chain 3-oxoacyl-CoA + CO2 + CoA</text>
        <dbReference type="Rhea" id="RHEA:32727"/>
        <dbReference type="ChEBI" id="CHEBI:15378"/>
        <dbReference type="ChEBI" id="CHEBI:16526"/>
        <dbReference type="ChEBI" id="CHEBI:57287"/>
        <dbReference type="ChEBI" id="CHEBI:57384"/>
        <dbReference type="ChEBI" id="CHEBI:90725"/>
        <dbReference type="ChEBI" id="CHEBI:90736"/>
        <dbReference type="EC" id="2.3.1.199"/>
    </reaction>
</comment>
<dbReference type="GO" id="GO:0030148">
    <property type="term" value="P:sphingolipid biosynthetic process"/>
    <property type="evidence" value="ECO:0007669"/>
    <property type="project" value="TreeGrafter"/>
</dbReference>
<feature type="transmembrane region" description="Helical" evidence="13">
    <location>
        <begin position="71"/>
        <end position="102"/>
    </location>
</feature>
<protein>
    <recommendedName>
        <fullName evidence="3">very-long-chain 3-oxoacyl-CoA synthase</fullName>
        <ecNumber evidence="3">2.3.1.199</ecNumber>
    </recommendedName>
</protein>
<evidence type="ECO:0000256" key="9">
    <source>
        <dbReference type="ARBA" id="ARBA00023098"/>
    </source>
</evidence>
<reference evidence="14" key="1">
    <citation type="submission" date="2017-07" db="EMBL/GenBank/DDBJ databases">
        <title>Taro Niue Genome Assembly and Annotation.</title>
        <authorList>
            <person name="Atibalentja N."/>
            <person name="Keating K."/>
            <person name="Fields C.J."/>
        </authorList>
    </citation>
    <scope>NUCLEOTIDE SEQUENCE</scope>
    <source>
        <strain evidence="14">Niue_2</strain>
        <tissue evidence="14">Leaf</tissue>
    </source>
</reference>
<dbReference type="GO" id="GO:0042761">
    <property type="term" value="P:very long-chain fatty acid biosynthetic process"/>
    <property type="evidence" value="ECO:0007669"/>
    <property type="project" value="TreeGrafter"/>
</dbReference>
<keyword evidence="8 13" id="KW-1133">Transmembrane helix</keyword>
<feature type="transmembrane region" description="Helical" evidence="13">
    <location>
        <begin position="38"/>
        <end position="59"/>
    </location>
</feature>
<comment type="subcellular location">
    <subcellularLocation>
        <location evidence="1">Membrane</location>
        <topology evidence="1">Multi-pass membrane protein</topology>
    </subcellularLocation>
</comment>
<dbReference type="EC" id="2.3.1.199" evidence="3"/>
<keyword evidence="10 13" id="KW-0472">Membrane</keyword>
<dbReference type="Proteomes" id="UP000652761">
    <property type="component" value="Unassembled WGS sequence"/>
</dbReference>
<dbReference type="OrthoDB" id="434092at2759"/>
<evidence type="ECO:0000256" key="1">
    <source>
        <dbReference type="ARBA" id="ARBA00004141"/>
    </source>
</evidence>
<keyword evidence="4" id="KW-0444">Lipid biosynthesis</keyword>
<keyword evidence="7" id="KW-0276">Fatty acid metabolism</keyword>
<evidence type="ECO:0000256" key="6">
    <source>
        <dbReference type="ARBA" id="ARBA00022692"/>
    </source>
</evidence>
<comment type="similarity">
    <text evidence="2">Belongs to the ELO family.</text>
</comment>
<dbReference type="GO" id="GO:0034626">
    <property type="term" value="P:fatty acid elongation, polyunsaturated fatty acid"/>
    <property type="evidence" value="ECO:0007669"/>
    <property type="project" value="TreeGrafter"/>
</dbReference>
<keyword evidence="6 13" id="KW-0812">Transmembrane</keyword>
<sequence length="286" mass="32047">MASAAGLLSAARWWLVEHPVVASFEWDERRTWGASPRFPAAVVAAYLSLTFLLRGLLFTPQLGPPATLRRVLWVVSPIHSGFLLLLSLVMATGCCLAAAAQMPSPSWIFCFPRGTIQPRGPVFFWAYVFYLSKVYELVDTLLILLAADRRRLSFLHVYHHAVVVGLCYLWLSARQSLLPVGLVTNASVHVIMYAYYLCSSVGLRWPPQWKRAVTNCQIVQFWFSFAVSLVFLWLHFFGTGGKGCSGSREWLLNAAFNASLLTLFQNFHKANYSSSRSFSAKATKAQ</sequence>
<name>A0A843WVT5_COLES</name>
<dbReference type="PROSITE" id="PS01188">
    <property type="entry name" value="ELO"/>
    <property type="match status" value="1"/>
</dbReference>
<dbReference type="PANTHER" id="PTHR11157">
    <property type="entry name" value="FATTY ACID ACYL TRANSFERASE-RELATED"/>
    <property type="match status" value="1"/>
</dbReference>
<evidence type="ECO:0000313" key="14">
    <source>
        <dbReference type="EMBL" id="MQM15483.1"/>
    </source>
</evidence>
<evidence type="ECO:0000256" key="5">
    <source>
        <dbReference type="ARBA" id="ARBA00022679"/>
    </source>
</evidence>
<feature type="transmembrane region" description="Helical" evidence="13">
    <location>
        <begin position="152"/>
        <end position="171"/>
    </location>
</feature>
<dbReference type="PANTHER" id="PTHR11157:SF134">
    <property type="entry name" value="ELONGATION OF FATTY ACIDS PROTEIN 1-RELATED"/>
    <property type="match status" value="1"/>
</dbReference>
<accession>A0A843WVT5</accession>
<keyword evidence="15" id="KW-1185">Reference proteome</keyword>
<evidence type="ECO:0000256" key="12">
    <source>
        <dbReference type="ARBA" id="ARBA00047375"/>
    </source>
</evidence>
<dbReference type="AlphaFoldDB" id="A0A843WVT5"/>
<feature type="transmembrane region" description="Helical" evidence="13">
    <location>
        <begin position="177"/>
        <end position="198"/>
    </location>
</feature>
<evidence type="ECO:0000256" key="2">
    <source>
        <dbReference type="ARBA" id="ARBA00007263"/>
    </source>
</evidence>
<gene>
    <name evidence="14" type="ORF">Taro_048427</name>
</gene>
<dbReference type="GO" id="GO:0034625">
    <property type="term" value="P:fatty acid elongation, monounsaturated fatty acid"/>
    <property type="evidence" value="ECO:0007669"/>
    <property type="project" value="TreeGrafter"/>
</dbReference>
<evidence type="ECO:0000256" key="10">
    <source>
        <dbReference type="ARBA" id="ARBA00023136"/>
    </source>
</evidence>
<evidence type="ECO:0000313" key="15">
    <source>
        <dbReference type="Proteomes" id="UP000652761"/>
    </source>
</evidence>
<evidence type="ECO:0000256" key="11">
    <source>
        <dbReference type="ARBA" id="ARBA00023160"/>
    </source>
</evidence>
<keyword evidence="9" id="KW-0443">Lipid metabolism</keyword>
<dbReference type="InterPro" id="IPR030457">
    <property type="entry name" value="ELO_CS"/>
</dbReference>
<dbReference type="GO" id="GO:0019367">
    <property type="term" value="P:fatty acid elongation, saturated fatty acid"/>
    <property type="evidence" value="ECO:0007669"/>
    <property type="project" value="TreeGrafter"/>
</dbReference>
<keyword evidence="5" id="KW-0808">Transferase</keyword>
<dbReference type="GO" id="GO:0009922">
    <property type="term" value="F:fatty acid elongase activity"/>
    <property type="evidence" value="ECO:0007669"/>
    <property type="project" value="UniProtKB-EC"/>
</dbReference>
<proteinExistence type="inferred from homology"/>
<feature type="transmembrane region" description="Helical" evidence="13">
    <location>
        <begin position="219"/>
        <end position="238"/>
    </location>
</feature>
<dbReference type="EMBL" id="NMUH01006533">
    <property type="protein sequence ID" value="MQM15483.1"/>
    <property type="molecule type" value="Genomic_DNA"/>
</dbReference>
<organism evidence="14 15">
    <name type="scientific">Colocasia esculenta</name>
    <name type="common">Wild taro</name>
    <name type="synonym">Arum esculentum</name>
    <dbReference type="NCBI Taxonomy" id="4460"/>
    <lineage>
        <taxon>Eukaryota</taxon>
        <taxon>Viridiplantae</taxon>
        <taxon>Streptophyta</taxon>
        <taxon>Embryophyta</taxon>
        <taxon>Tracheophyta</taxon>
        <taxon>Spermatophyta</taxon>
        <taxon>Magnoliopsida</taxon>
        <taxon>Liliopsida</taxon>
        <taxon>Araceae</taxon>
        <taxon>Aroideae</taxon>
        <taxon>Colocasieae</taxon>
        <taxon>Colocasia</taxon>
    </lineage>
</organism>